<accession>A0A0F9KP25</accession>
<dbReference type="CDD" id="cd00038">
    <property type="entry name" value="CAP_ED"/>
    <property type="match status" value="1"/>
</dbReference>
<evidence type="ECO:0000313" key="2">
    <source>
        <dbReference type="EMBL" id="KKM17040.1"/>
    </source>
</evidence>
<dbReference type="AlphaFoldDB" id="A0A0F9KP25"/>
<sequence>MPENKTLHILSNSELFNGLTIDDLKKLYSYCQKVEFKETDTLIKEGQIVSELYIITKGQAEVLLPKQSKRLETVKLATKKVGGFFGEYSLIDSKPSSASIIATQPGELVKIANIDLDIIFKKNDRIAKIIYLNIVRVLIRRLRNINKEYDMVYLV</sequence>
<dbReference type="GO" id="GO:0034236">
    <property type="term" value="F:protein kinase A catalytic subunit binding"/>
    <property type="evidence" value="ECO:0007669"/>
    <property type="project" value="TreeGrafter"/>
</dbReference>
<proteinExistence type="predicted"/>
<dbReference type="GO" id="GO:0005952">
    <property type="term" value="C:cAMP-dependent protein kinase complex"/>
    <property type="evidence" value="ECO:0007669"/>
    <property type="project" value="InterPro"/>
</dbReference>
<dbReference type="Gene3D" id="2.60.120.10">
    <property type="entry name" value="Jelly Rolls"/>
    <property type="match status" value="1"/>
</dbReference>
<reference evidence="2" key="1">
    <citation type="journal article" date="2015" name="Nature">
        <title>Complex archaea that bridge the gap between prokaryotes and eukaryotes.</title>
        <authorList>
            <person name="Spang A."/>
            <person name="Saw J.H."/>
            <person name="Jorgensen S.L."/>
            <person name="Zaremba-Niedzwiedzka K."/>
            <person name="Martijn J."/>
            <person name="Lind A.E."/>
            <person name="van Eijk R."/>
            <person name="Schleper C."/>
            <person name="Guy L."/>
            <person name="Ettema T.J."/>
        </authorList>
    </citation>
    <scope>NUCLEOTIDE SEQUENCE</scope>
</reference>
<dbReference type="SMART" id="SM00100">
    <property type="entry name" value="cNMP"/>
    <property type="match status" value="1"/>
</dbReference>
<dbReference type="InterPro" id="IPR050503">
    <property type="entry name" value="cAMP-dep_PK_reg_su-like"/>
</dbReference>
<dbReference type="PROSITE" id="PS50042">
    <property type="entry name" value="CNMP_BINDING_3"/>
    <property type="match status" value="1"/>
</dbReference>
<gene>
    <name evidence="2" type="ORF">LCGC14_1679810</name>
</gene>
<dbReference type="Pfam" id="PF00027">
    <property type="entry name" value="cNMP_binding"/>
    <property type="match status" value="1"/>
</dbReference>
<dbReference type="PANTHER" id="PTHR11635">
    <property type="entry name" value="CAMP-DEPENDENT PROTEIN KINASE REGULATORY CHAIN"/>
    <property type="match status" value="1"/>
</dbReference>
<dbReference type="InterPro" id="IPR014710">
    <property type="entry name" value="RmlC-like_jellyroll"/>
</dbReference>
<feature type="domain" description="Cyclic nucleotide-binding" evidence="1">
    <location>
        <begin position="15"/>
        <end position="137"/>
    </location>
</feature>
<dbReference type="GO" id="GO:0030552">
    <property type="term" value="F:cAMP binding"/>
    <property type="evidence" value="ECO:0007669"/>
    <property type="project" value="TreeGrafter"/>
</dbReference>
<organism evidence="2">
    <name type="scientific">marine sediment metagenome</name>
    <dbReference type="NCBI Taxonomy" id="412755"/>
    <lineage>
        <taxon>unclassified sequences</taxon>
        <taxon>metagenomes</taxon>
        <taxon>ecological metagenomes</taxon>
    </lineage>
</organism>
<dbReference type="GO" id="GO:0005829">
    <property type="term" value="C:cytosol"/>
    <property type="evidence" value="ECO:0007669"/>
    <property type="project" value="TreeGrafter"/>
</dbReference>
<dbReference type="InterPro" id="IPR000595">
    <property type="entry name" value="cNMP-bd_dom"/>
</dbReference>
<evidence type="ECO:0000259" key="1">
    <source>
        <dbReference type="PROSITE" id="PS50042"/>
    </source>
</evidence>
<dbReference type="PANTHER" id="PTHR11635:SF152">
    <property type="entry name" value="CAMP-DEPENDENT PROTEIN KINASE TYPE I REGULATORY SUBUNIT-RELATED"/>
    <property type="match status" value="1"/>
</dbReference>
<comment type="caution">
    <text evidence="2">The sequence shown here is derived from an EMBL/GenBank/DDBJ whole genome shotgun (WGS) entry which is preliminary data.</text>
</comment>
<protein>
    <recommendedName>
        <fullName evidence="1">Cyclic nucleotide-binding domain-containing protein</fullName>
    </recommendedName>
</protein>
<dbReference type="SUPFAM" id="SSF51206">
    <property type="entry name" value="cAMP-binding domain-like"/>
    <property type="match status" value="1"/>
</dbReference>
<dbReference type="EMBL" id="LAZR01014538">
    <property type="protein sequence ID" value="KKM17040.1"/>
    <property type="molecule type" value="Genomic_DNA"/>
</dbReference>
<dbReference type="InterPro" id="IPR018490">
    <property type="entry name" value="cNMP-bd_dom_sf"/>
</dbReference>
<name>A0A0F9KP25_9ZZZZ</name>
<dbReference type="GO" id="GO:0004862">
    <property type="term" value="F:cAMP-dependent protein kinase inhibitor activity"/>
    <property type="evidence" value="ECO:0007669"/>
    <property type="project" value="TreeGrafter"/>
</dbReference>